<dbReference type="Gene3D" id="3.30.420.40">
    <property type="match status" value="2"/>
</dbReference>
<feature type="compositionally biased region" description="Acidic residues" evidence="1">
    <location>
        <begin position="492"/>
        <end position="501"/>
    </location>
</feature>
<dbReference type="Gene3D" id="3.30.1490.300">
    <property type="match status" value="1"/>
</dbReference>
<keyword evidence="2" id="KW-0812">Transmembrane</keyword>
<sequence length="536" mass="58694">MAKKLAIEWDSRSLRMVVARQRGSSIVVDQALHFPLSIPAEGTDPASVESRVTRLLTDQVAALGLSKLPTLVGINRSSIELQVVAVPPVPDDELPDIVRYQAIRECTNLGEDGVVDFVKMPAADDGKSRVHAAAISAKTLKTCLKICDHAQIQPQSFYVRSFGAAHLVASQSKLTGQTFLIVEPLEDRVELTVVSQADVILTRSTRLPGESNSDHYVQALQGEIRRTMLAAQSKSISEPITHIVILGQPTAPEKWRSLGVDLKTTVEFLDPLAAEHVSSSVEVAPEVASQFGGLIGMLLADGSTHHAKIDFLNPRRKPDPPDRKRIFALAGLAAAAVVVMITYLMYSGISSRDAEIVRLKEDIAKLQKSNKPLVELEEEVIEIDRWVTADVQWLNELYRMSKQLPSADEMITTRVHMQPNNNEGGTTALEGYVADQSVIRKIETSLMDEHHAVLGKGSQERVYGDNYTISFQEYVTITPDGTDRFAPREDPIETEEAESAQEESSQSDEVSTDAPKEAAEPTDPTTDTVNTTGDQS</sequence>
<dbReference type="PANTHER" id="PTHR32432">
    <property type="entry name" value="CELL DIVISION PROTEIN FTSA-RELATED"/>
    <property type="match status" value="1"/>
</dbReference>
<name>A0A7V9A644_9BACT</name>
<keyword evidence="2" id="KW-0472">Membrane</keyword>
<dbReference type="EMBL" id="JABRWO010000002">
    <property type="protein sequence ID" value="MBA2113932.1"/>
    <property type="molecule type" value="Genomic_DNA"/>
</dbReference>
<dbReference type="Proteomes" id="UP000551616">
    <property type="component" value="Unassembled WGS sequence"/>
</dbReference>
<dbReference type="InterPro" id="IPR050696">
    <property type="entry name" value="FtsA/MreB"/>
</dbReference>
<feature type="transmembrane region" description="Helical" evidence="2">
    <location>
        <begin position="326"/>
        <end position="346"/>
    </location>
</feature>
<keyword evidence="4" id="KW-1185">Reference proteome</keyword>
<reference evidence="3 4" key="1">
    <citation type="submission" date="2020-05" db="EMBL/GenBank/DDBJ databases">
        <title>Bremerella alba sp. nov., a novel planctomycete isolated from the surface of the macroalga Fucus spiralis.</title>
        <authorList>
            <person name="Godinho O."/>
            <person name="Botelho R."/>
            <person name="Albuquerque L."/>
            <person name="Wiegand S."/>
            <person name="Da Costa M.S."/>
            <person name="Lobo-Da-Cunha A."/>
            <person name="Jogler C."/>
            <person name="Lage O.M."/>
        </authorList>
    </citation>
    <scope>NUCLEOTIDE SEQUENCE [LARGE SCALE GENOMIC DNA]</scope>
    <source>
        <strain evidence="3 4">FF15</strain>
    </source>
</reference>
<dbReference type="AlphaFoldDB" id="A0A7V9A644"/>
<organism evidence="3 4">
    <name type="scientific">Bremerella alba</name>
    <dbReference type="NCBI Taxonomy" id="980252"/>
    <lineage>
        <taxon>Bacteria</taxon>
        <taxon>Pseudomonadati</taxon>
        <taxon>Planctomycetota</taxon>
        <taxon>Planctomycetia</taxon>
        <taxon>Pirellulales</taxon>
        <taxon>Pirellulaceae</taxon>
        <taxon>Bremerella</taxon>
    </lineage>
</organism>
<evidence type="ECO:0008006" key="5">
    <source>
        <dbReference type="Google" id="ProtNLM"/>
    </source>
</evidence>
<feature type="compositionally biased region" description="Basic and acidic residues" evidence="1">
    <location>
        <begin position="481"/>
        <end position="491"/>
    </location>
</feature>
<gene>
    <name evidence="3" type="ORF">HOV93_10850</name>
</gene>
<keyword evidence="2" id="KW-1133">Transmembrane helix</keyword>
<evidence type="ECO:0000256" key="2">
    <source>
        <dbReference type="SAM" id="Phobius"/>
    </source>
</evidence>
<evidence type="ECO:0000256" key="1">
    <source>
        <dbReference type="SAM" id="MobiDB-lite"/>
    </source>
</evidence>
<proteinExistence type="predicted"/>
<feature type="compositionally biased region" description="Low complexity" evidence="1">
    <location>
        <begin position="521"/>
        <end position="536"/>
    </location>
</feature>
<evidence type="ECO:0000313" key="4">
    <source>
        <dbReference type="Proteomes" id="UP000551616"/>
    </source>
</evidence>
<dbReference type="PANTHER" id="PTHR32432:SF3">
    <property type="entry name" value="ETHANOLAMINE UTILIZATION PROTEIN EUTJ"/>
    <property type="match status" value="1"/>
</dbReference>
<protein>
    <recommendedName>
        <fullName evidence="5">Competence protein A</fullName>
    </recommendedName>
</protein>
<feature type="region of interest" description="Disordered" evidence="1">
    <location>
        <begin position="478"/>
        <end position="536"/>
    </location>
</feature>
<dbReference type="RefSeq" id="WP_207395408.1">
    <property type="nucleotide sequence ID" value="NZ_JABRWO010000002.1"/>
</dbReference>
<evidence type="ECO:0000313" key="3">
    <source>
        <dbReference type="EMBL" id="MBA2113932.1"/>
    </source>
</evidence>
<feature type="compositionally biased region" description="Low complexity" evidence="1">
    <location>
        <begin position="502"/>
        <end position="513"/>
    </location>
</feature>
<comment type="caution">
    <text evidence="3">The sequence shown here is derived from an EMBL/GenBank/DDBJ whole genome shotgun (WGS) entry which is preliminary data.</text>
</comment>
<accession>A0A7V9A644</accession>